<feature type="transmembrane region" description="Helical" evidence="1">
    <location>
        <begin position="131"/>
        <end position="154"/>
    </location>
</feature>
<dbReference type="AlphaFoldDB" id="A0A553P4E7"/>
<keyword evidence="1" id="KW-0472">Membrane</keyword>
<reference evidence="2 3" key="1">
    <citation type="journal article" date="2018" name="Nat. Ecol. Evol.">
        <title>Genomic signatures of mitonuclear coevolution across populations of Tigriopus californicus.</title>
        <authorList>
            <person name="Barreto F.S."/>
            <person name="Watson E.T."/>
            <person name="Lima T.G."/>
            <person name="Willett C.S."/>
            <person name="Edmands S."/>
            <person name="Li W."/>
            <person name="Burton R.S."/>
        </authorList>
    </citation>
    <scope>NUCLEOTIDE SEQUENCE [LARGE SCALE GENOMIC DNA]</scope>
    <source>
        <strain evidence="2 3">San Diego</strain>
    </source>
</reference>
<feature type="transmembrane region" description="Helical" evidence="1">
    <location>
        <begin position="180"/>
        <end position="198"/>
    </location>
</feature>
<keyword evidence="3" id="KW-1185">Reference proteome</keyword>
<organism evidence="2 3">
    <name type="scientific">Tigriopus californicus</name>
    <name type="common">Marine copepod</name>
    <dbReference type="NCBI Taxonomy" id="6832"/>
    <lineage>
        <taxon>Eukaryota</taxon>
        <taxon>Metazoa</taxon>
        <taxon>Ecdysozoa</taxon>
        <taxon>Arthropoda</taxon>
        <taxon>Crustacea</taxon>
        <taxon>Multicrustacea</taxon>
        <taxon>Hexanauplia</taxon>
        <taxon>Copepoda</taxon>
        <taxon>Harpacticoida</taxon>
        <taxon>Harpacticidae</taxon>
        <taxon>Tigriopus</taxon>
    </lineage>
</organism>
<sequence length="331" mass="38268">MPVESEDFFSPIFDDGLNRFISACLWLPSVTIGTFFNLAVIEGIKDDQYSTLVRQLQVGILTLNVCHNVCPIWIDIIRQLYGPLPTSICTLAVHWKYSRFLLTYLLAGEGHLLRILYCTVWSNVGYLNDQFALQFVHVWNALIALHLCALTWLLEDHQNLRFFLCTGTEPNKRPNTVDRLLTHLIIYSLCIMVTASFVTKMKSRKCLKNRNEVQGLSNYVPPKRTFADLLNLKMVQVPLILLALVPEMYFSHVPWDATLNSGARSRLLCVSQFFYHFVLGLVIPLTYIMVDDKIHTGYLQLKKDTMNWMKSKFWLNHRLSRATLIVIENKH</sequence>
<gene>
    <name evidence="2" type="ORF">TCAL_12457</name>
</gene>
<name>A0A553P4E7_TIGCA</name>
<comment type="caution">
    <text evidence="2">The sequence shown here is derived from an EMBL/GenBank/DDBJ whole genome shotgun (WGS) entry which is preliminary data.</text>
</comment>
<accession>A0A553P4E7</accession>
<dbReference type="EMBL" id="VCGU01000008">
    <property type="protein sequence ID" value="TRY72532.1"/>
    <property type="molecule type" value="Genomic_DNA"/>
</dbReference>
<proteinExistence type="predicted"/>
<evidence type="ECO:0000313" key="2">
    <source>
        <dbReference type="EMBL" id="TRY72532.1"/>
    </source>
</evidence>
<dbReference type="Proteomes" id="UP000318571">
    <property type="component" value="Chromosome 7"/>
</dbReference>
<feature type="transmembrane region" description="Helical" evidence="1">
    <location>
        <begin position="273"/>
        <end position="290"/>
    </location>
</feature>
<protein>
    <submittedName>
        <fullName evidence="2">Uncharacterized protein</fullName>
    </submittedName>
</protein>
<keyword evidence="1" id="KW-1133">Transmembrane helix</keyword>
<evidence type="ECO:0000256" key="1">
    <source>
        <dbReference type="SAM" id="Phobius"/>
    </source>
</evidence>
<evidence type="ECO:0000313" key="3">
    <source>
        <dbReference type="Proteomes" id="UP000318571"/>
    </source>
</evidence>
<feature type="transmembrane region" description="Helical" evidence="1">
    <location>
        <begin position="20"/>
        <end position="41"/>
    </location>
</feature>
<keyword evidence="1" id="KW-0812">Transmembrane</keyword>